<proteinExistence type="predicted"/>
<name>A0A7G9YHQ9_9EURY</name>
<dbReference type="InterPro" id="IPR048574">
    <property type="entry name" value="RUBY_RBDX"/>
</dbReference>
<organism evidence="2">
    <name type="scientific">Candidatus Methanogaster sp. ANME-2c ERB4</name>
    <dbReference type="NCBI Taxonomy" id="2759911"/>
    <lineage>
        <taxon>Archaea</taxon>
        <taxon>Methanobacteriati</taxon>
        <taxon>Methanobacteriota</taxon>
        <taxon>Stenosarchaea group</taxon>
        <taxon>Methanomicrobia</taxon>
        <taxon>Methanosarcinales</taxon>
        <taxon>ANME-2 cluster</taxon>
        <taxon>Candidatus Methanogasteraceae</taxon>
        <taxon>Candidatus Methanogaster</taxon>
    </lineage>
</organism>
<sequence length="36" mass="4012">MAEYRCTNCGYTTDADAAPAECPVCKHKDSFEKIKD</sequence>
<dbReference type="Pfam" id="PF21349">
    <property type="entry name" value="RUBY_RBDX"/>
    <property type="match status" value="1"/>
</dbReference>
<evidence type="ECO:0000259" key="1">
    <source>
        <dbReference type="Pfam" id="PF21349"/>
    </source>
</evidence>
<reference evidence="2" key="1">
    <citation type="submission" date="2020-06" db="EMBL/GenBank/DDBJ databases">
        <title>Unique genomic features of the anaerobic methanotrophic archaea.</title>
        <authorList>
            <person name="Chadwick G.L."/>
            <person name="Skennerton C.T."/>
            <person name="Laso-Perez R."/>
            <person name="Leu A.O."/>
            <person name="Speth D.R."/>
            <person name="Yu H."/>
            <person name="Morgan-Lang C."/>
            <person name="Hatzenpichler R."/>
            <person name="Goudeau D."/>
            <person name="Malmstrom R."/>
            <person name="Brazelton W.J."/>
            <person name="Woyke T."/>
            <person name="Hallam S.J."/>
            <person name="Tyson G.W."/>
            <person name="Wegener G."/>
            <person name="Boetius A."/>
            <person name="Orphan V."/>
        </authorList>
    </citation>
    <scope>NUCLEOTIDE SEQUENCE</scope>
</reference>
<dbReference type="AlphaFoldDB" id="A0A7G9YHQ9"/>
<gene>
    <name evidence="2" type="ORF">GGGHDLIA_00033</name>
</gene>
<dbReference type="Gene3D" id="2.20.28.10">
    <property type="match status" value="1"/>
</dbReference>
<feature type="domain" description="Rubrerythrin rubredoxin-like" evidence="1">
    <location>
        <begin position="4"/>
        <end position="30"/>
    </location>
</feature>
<dbReference type="EMBL" id="MT631265">
    <property type="protein sequence ID" value="QNO47543.1"/>
    <property type="molecule type" value="Genomic_DNA"/>
</dbReference>
<accession>A0A7G9YHQ9</accession>
<evidence type="ECO:0000313" key="2">
    <source>
        <dbReference type="EMBL" id="QNO47543.1"/>
    </source>
</evidence>
<dbReference type="SUPFAM" id="SSF57802">
    <property type="entry name" value="Rubredoxin-like"/>
    <property type="match status" value="1"/>
</dbReference>
<protein>
    <recommendedName>
        <fullName evidence="1">Rubrerythrin rubredoxin-like domain-containing protein</fullName>
    </recommendedName>
</protein>